<evidence type="ECO:0000313" key="3">
    <source>
        <dbReference type="Proteomes" id="UP000501648"/>
    </source>
</evidence>
<gene>
    <name evidence="2" type="ORF">C798_05795</name>
</gene>
<evidence type="ECO:0000256" key="1">
    <source>
        <dbReference type="SAM" id="SignalP"/>
    </source>
</evidence>
<evidence type="ECO:0000313" key="2">
    <source>
        <dbReference type="EMBL" id="QJP99756.1"/>
    </source>
</evidence>
<protein>
    <submittedName>
        <fullName evidence="2">Uncharacterized protein</fullName>
    </submittedName>
</protein>
<dbReference type="Proteomes" id="UP000501648">
    <property type="component" value="Chromosome"/>
</dbReference>
<feature type="chain" id="PRO_5026802709" evidence="1">
    <location>
        <begin position="27"/>
        <end position="110"/>
    </location>
</feature>
<accession>A0A6M3ZMF8</accession>
<reference evidence="2 3" key="1">
    <citation type="journal article" date="2012" name="J. Bacteriol.">
        <title>Genome sequence of the pathogenic Herbaspirillum seropedicae strain Os34, isolated from rice roots.</title>
        <authorList>
            <person name="Ye W."/>
            <person name="Ye S."/>
            <person name="Liu J."/>
            <person name="Chang S."/>
            <person name="Chen M."/>
            <person name="Zhu B."/>
            <person name="Guo L."/>
            <person name="An Q."/>
        </authorList>
    </citation>
    <scope>NUCLEOTIDE SEQUENCE [LARGE SCALE GENOMIC DNA]</scope>
    <source>
        <strain evidence="2 3">Os34</strain>
    </source>
</reference>
<proteinExistence type="predicted"/>
<dbReference type="RefSeq" id="WP_017453078.1">
    <property type="nucleotide sequence ID" value="NZ_CP008956.1"/>
</dbReference>
<name>A0A6M3ZMF8_9BURK</name>
<dbReference type="AlphaFoldDB" id="A0A6M3ZMF8"/>
<dbReference type="EMBL" id="CP008956">
    <property type="protein sequence ID" value="QJP99756.1"/>
    <property type="molecule type" value="Genomic_DNA"/>
</dbReference>
<keyword evidence="1" id="KW-0732">Signal</keyword>
<sequence>MNNKLLASSLLGALAALALHVGTAHAADQKLINGDPARWYQADDSPKARLRNLNQETTAAYGQALQDCKALRGKEARACRQQAGAARKDDAARAQRIYQDYKAAAAKSGS</sequence>
<feature type="signal peptide" evidence="1">
    <location>
        <begin position="1"/>
        <end position="26"/>
    </location>
</feature>
<organism evidence="2 3">
    <name type="scientific">Herbaspirillum rubrisubalbicans Os34</name>
    <dbReference type="NCBI Taxonomy" id="1235827"/>
    <lineage>
        <taxon>Bacteria</taxon>
        <taxon>Pseudomonadati</taxon>
        <taxon>Pseudomonadota</taxon>
        <taxon>Betaproteobacteria</taxon>
        <taxon>Burkholderiales</taxon>
        <taxon>Oxalobacteraceae</taxon>
        <taxon>Herbaspirillum</taxon>
    </lineage>
</organism>